<reference evidence="6" key="2">
    <citation type="submission" date="2016-08" db="EMBL/GenBank/DDBJ databases">
        <authorList>
            <person name="Seilhamer J.J."/>
        </authorList>
    </citation>
    <scope>NUCLEOTIDE SEQUENCE</scope>
    <source>
        <strain evidence="6">AC53T4.1</strain>
        <strain evidence="7">AC53T4.2</strain>
    </source>
</reference>
<evidence type="ECO:0000313" key="4">
    <source>
        <dbReference type="EMBL" id="ANG60846.1"/>
    </source>
</evidence>
<reference evidence="8" key="1">
    <citation type="journal article" date="2016" name="Genome Announc.">
        <title>Complete Genome Sequences of Seven Helicoverpa armigera SNPV-AC53-Derived Strains.</title>
        <authorList>
            <person name="Noune C."/>
            <person name="Hauxwell C."/>
        </authorList>
    </citation>
    <scope>NUCLEOTIDE SEQUENCE</scope>
    <source>
        <strain evidence="1">AC53C3</strain>
        <strain evidence="2">AC53C5</strain>
        <strain evidence="3">AC53C6</strain>
        <strain evidence="4">AC53C9</strain>
        <strain evidence="5">AC53T2</strain>
        <strain evidence="8">AC53T5</strain>
    </source>
</reference>
<dbReference type="EMBL" id="KU738900">
    <property type="protein sequence ID" value="ANG60846.1"/>
    <property type="molecule type" value="Genomic_DNA"/>
</dbReference>
<name>A0A173DWI2_9ABAC</name>
<evidence type="ECO:0000313" key="7">
    <source>
        <dbReference type="EMBL" id="ANG60849.1"/>
    </source>
</evidence>
<dbReference type="EMBL" id="KU738898">
    <property type="protein sequence ID" value="ANG60844.1"/>
    <property type="molecule type" value="Genomic_DNA"/>
</dbReference>
<proteinExistence type="predicted"/>
<evidence type="ECO:0000313" key="8">
    <source>
        <dbReference type="EMBL" id="ANG60850.1"/>
    </source>
</evidence>
<dbReference type="EMBL" id="KU738902">
    <property type="protein sequence ID" value="ANG60848.1"/>
    <property type="molecule type" value="Genomic_DNA"/>
</dbReference>
<organism evidence="8">
    <name type="scientific">Helicoverpa SNPV AC53</name>
    <dbReference type="NCBI Taxonomy" id="1569367"/>
    <lineage>
        <taxon>Viruses</taxon>
        <taxon>Viruses incertae sedis</taxon>
        <taxon>Naldaviricetes</taxon>
        <taxon>Lefavirales</taxon>
        <taxon>Baculoviridae</taxon>
        <taxon>Alphabaculovirus</taxon>
        <taxon>Alphabaculovirus helarmigerae</taxon>
    </lineage>
</organism>
<accession>A0A173DWI2</accession>
<evidence type="ECO:0000313" key="2">
    <source>
        <dbReference type="EMBL" id="ANG60844.1"/>
    </source>
</evidence>
<evidence type="ECO:0000313" key="3">
    <source>
        <dbReference type="EMBL" id="ANG60845.1"/>
    </source>
</evidence>
<evidence type="ECO:0000313" key="1">
    <source>
        <dbReference type="EMBL" id="ANG60843.1"/>
    </source>
</evidence>
<dbReference type="EMBL" id="KU738904">
    <property type="protein sequence ID" value="ANG60850.1"/>
    <property type="molecule type" value="Genomic_DNA"/>
</dbReference>
<sequence length="40" mass="4773">MITMKQLNGNFYNIYSFKNTHTHTHTDIYTHVDNKVCTIQ</sequence>
<protein>
    <submittedName>
        <fullName evidence="8">Uncharacterized protein</fullName>
    </submittedName>
</protein>
<dbReference type="EMBL" id="KU738899">
    <property type="protein sequence ID" value="ANG60845.1"/>
    <property type="molecule type" value="Genomic_DNA"/>
</dbReference>
<dbReference type="EMBL" id="KU738903">
    <property type="protein sequence ID" value="ANG60849.1"/>
    <property type="molecule type" value="Genomic_DNA"/>
</dbReference>
<evidence type="ECO:0000313" key="6">
    <source>
        <dbReference type="EMBL" id="ANG60848.1"/>
    </source>
</evidence>
<dbReference type="EMBL" id="KU738897">
    <property type="protein sequence ID" value="ANG60843.1"/>
    <property type="molecule type" value="Genomic_DNA"/>
</dbReference>
<evidence type="ECO:0000313" key="5">
    <source>
        <dbReference type="EMBL" id="ANG60847.1"/>
    </source>
</evidence>
<dbReference type="EMBL" id="KU738901">
    <property type="protein sequence ID" value="ANG60847.1"/>
    <property type="molecule type" value="Genomic_DNA"/>
</dbReference>